<feature type="transmembrane region" description="Helical" evidence="1">
    <location>
        <begin position="23"/>
        <end position="46"/>
    </location>
</feature>
<feature type="transmembrane region" description="Helical" evidence="1">
    <location>
        <begin position="51"/>
        <end position="68"/>
    </location>
</feature>
<name>A0AAW0SXD0_SCYPA</name>
<evidence type="ECO:0000313" key="2">
    <source>
        <dbReference type="EMBL" id="KAK8379380.1"/>
    </source>
</evidence>
<dbReference type="AlphaFoldDB" id="A0AAW0SXD0"/>
<keyword evidence="1" id="KW-0812">Transmembrane</keyword>
<evidence type="ECO:0008006" key="4">
    <source>
        <dbReference type="Google" id="ProtNLM"/>
    </source>
</evidence>
<feature type="transmembrane region" description="Helical" evidence="1">
    <location>
        <begin position="80"/>
        <end position="97"/>
    </location>
</feature>
<accession>A0AAW0SXD0</accession>
<reference evidence="2 3" key="1">
    <citation type="submission" date="2023-03" db="EMBL/GenBank/DDBJ databases">
        <title>High-quality genome of Scylla paramamosain provides insights in environmental adaptation.</title>
        <authorList>
            <person name="Zhang L."/>
        </authorList>
    </citation>
    <scope>NUCLEOTIDE SEQUENCE [LARGE SCALE GENOMIC DNA]</scope>
    <source>
        <strain evidence="2">LZ_2023a</strain>
        <tissue evidence="2">Muscle</tissue>
    </source>
</reference>
<sequence length="263" mass="28769">MASSVAGGFGGGSRGGAWGAGGASLPLLAALDFSVQWVLCGAAVLLKTEKFYDLAGSGTFILLAYLNYKRNGTGHPRQLVQTGCVCVWALRLGLFLFTRVMKTGKDRRFKEALQKPSLMFVFWTMQGAWVLVTLLPTLLGVKATRQPPLGHRDYLGWGLWGVGFLLEVAADYQKTVFRNDPHNKDKFITSGLWSLSRHPNYLGEIFLWFGLYISSSACLSGWEHLAVICPLLDYLLITQVSGIPPLEKYGAAKWGDSSSTGII</sequence>
<evidence type="ECO:0000313" key="3">
    <source>
        <dbReference type="Proteomes" id="UP001487740"/>
    </source>
</evidence>
<dbReference type="Gene3D" id="1.20.120.1630">
    <property type="match status" value="1"/>
</dbReference>
<keyword evidence="1" id="KW-1133">Transmembrane helix</keyword>
<dbReference type="InterPro" id="IPR010721">
    <property type="entry name" value="UstE-like"/>
</dbReference>
<protein>
    <recommendedName>
        <fullName evidence="4">Steroid 5-alpha reductase C-terminal domain-containing protein</fullName>
    </recommendedName>
</protein>
<dbReference type="PANTHER" id="PTHR32251">
    <property type="entry name" value="3-OXO-5-ALPHA-STEROID 4-DEHYDROGENASE"/>
    <property type="match status" value="1"/>
</dbReference>
<dbReference type="PROSITE" id="PS50244">
    <property type="entry name" value="S5A_REDUCTASE"/>
    <property type="match status" value="1"/>
</dbReference>
<feature type="transmembrane region" description="Helical" evidence="1">
    <location>
        <begin position="118"/>
        <end position="139"/>
    </location>
</feature>
<dbReference type="Proteomes" id="UP001487740">
    <property type="component" value="Unassembled WGS sequence"/>
</dbReference>
<dbReference type="EMBL" id="JARAKH010000043">
    <property type="protein sequence ID" value="KAK8379380.1"/>
    <property type="molecule type" value="Genomic_DNA"/>
</dbReference>
<comment type="caution">
    <text evidence="2">The sequence shown here is derived from an EMBL/GenBank/DDBJ whole genome shotgun (WGS) entry which is preliminary data.</text>
</comment>
<gene>
    <name evidence="2" type="ORF">O3P69_019344</name>
</gene>
<dbReference type="PANTHER" id="PTHR32251:SF17">
    <property type="entry name" value="STEROID 5-ALPHA REDUCTASE C-TERMINAL DOMAIN-CONTAINING PROTEIN"/>
    <property type="match status" value="1"/>
</dbReference>
<dbReference type="GO" id="GO:0016020">
    <property type="term" value="C:membrane"/>
    <property type="evidence" value="ECO:0007669"/>
    <property type="project" value="TreeGrafter"/>
</dbReference>
<dbReference type="Pfam" id="PF06966">
    <property type="entry name" value="DUF1295"/>
    <property type="match status" value="1"/>
</dbReference>
<keyword evidence="3" id="KW-1185">Reference proteome</keyword>
<evidence type="ECO:0000256" key="1">
    <source>
        <dbReference type="SAM" id="Phobius"/>
    </source>
</evidence>
<organism evidence="2 3">
    <name type="scientific">Scylla paramamosain</name>
    <name type="common">Mud crab</name>
    <dbReference type="NCBI Taxonomy" id="85552"/>
    <lineage>
        <taxon>Eukaryota</taxon>
        <taxon>Metazoa</taxon>
        <taxon>Ecdysozoa</taxon>
        <taxon>Arthropoda</taxon>
        <taxon>Crustacea</taxon>
        <taxon>Multicrustacea</taxon>
        <taxon>Malacostraca</taxon>
        <taxon>Eumalacostraca</taxon>
        <taxon>Eucarida</taxon>
        <taxon>Decapoda</taxon>
        <taxon>Pleocyemata</taxon>
        <taxon>Brachyura</taxon>
        <taxon>Eubrachyura</taxon>
        <taxon>Portunoidea</taxon>
        <taxon>Portunidae</taxon>
        <taxon>Portuninae</taxon>
        <taxon>Scylla</taxon>
    </lineage>
</organism>
<proteinExistence type="predicted"/>
<keyword evidence="1" id="KW-0472">Membrane</keyword>